<comment type="subcellular location">
    <subcellularLocation>
        <location evidence="1">Nucleus</location>
    </subcellularLocation>
</comment>
<keyword evidence="5" id="KW-0539">Nucleus</keyword>
<feature type="compositionally biased region" description="Polar residues" evidence="6">
    <location>
        <begin position="409"/>
        <end position="425"/>
    </location>
</feature>
<dbReference type="GO" id="GO:0005634">
    <property type="term" value="C:nucleus"/>
    <property type="evidence" value="ECO:0007669"/>
    <property type="project" value="UniProtKB-SubCell"/>
</dbReference>
<reference evidence="8 9" key="1">
    <citation type="submission" date="2015-04" db="EMBL/GenBank/DDBJ databases">
        <title>Complete genome sequence of Schizopora paradoxa KUC8140, a cosmopolitan wood degrader in East Asia.</title>
        <authorList>
            <consortium name="DOE Joint Genome Institute"/>
            <person name="Min B."/>
            <person name="Park H."/>
            <person name="Jang Y."/>
            <person name="Kim J.-J."/>
            <person name="Kim K.H."/>
            <person name="Pangilinan J."/>
            <person name="Lipzen A."/>
            <person name="Riley R."/>
            <person name="Grigoriev I.V."/>
            <person name="Spatafora J.W."/>
            <person name="Choi I.-G."/>
        </authorList>
    </citation>
    <scope>NUCLEOTIDE SEQUENCE [LARGE SCALE GENOMIC DNA]</scope>
    <source>
        <strain evidence="8 9">KUC8140</strain>
    </source>
</reference>
<dbReference type="SUPFAM" id="SSF57701">
    <property type="entry name" value="Zn2/Cys6 DNA-binding domain"/>
    <property type="match status" value="1"/>
</dbReference>
<feature type="compositionally biased region" description="Basic residues" evidence="6">
    <location>
        <begin position="122"/>
        <end position="132"/>
    </location>
</feature>
<feature type="compositionally biased region" description="Basic residues" evidence="6">
    <location>
        <begin position="266"/>
        <end position="283"/>
    </location>
</feature>
<gene>
    <name evidence="8" type="ORF">SCHPADRAFT_903429</name>
</gene>
<dbReference type="InterPro" id="IPR001138">
    <property type="entry name" value="Zn2Cys6_DnaBD"/>
</dbReference>
<feature type="compositionally biased region" description="Polar residues" evidence="6">
    <location>
        <begin position="188"/>
        <end position="200"/>
    </location>
</feature>
<evidence type="ECO:0000256" key="4">
    <source>
        <dbReference type="ARBA" id="ARBA00023163"/>
    </source>
</evidence>
<dbReference type="GO" id="GO:0008270">
    <property type="term" value="F:zinc ion binding"/>
    <property type="evidence" value="ECO:0007669"/>
    <property type="project" value="InterPro"/>
</dbReference>
<protein>
    <recommendedName>
        <fullName evidence="7">Zn(2)-C6 fungal-type domain-containing protein</fullName>
    </recommendedName>
</protein>
<keyword evidence="9" id="KW-1185">Reference proteome</keyword>
<evidence type="ECO:0000313" key="8">
    <source>
        <dbReference type="EMBL" id="KLO14245.1"/>
    </source>
</evidence>
<dbReference type="SMART" id="SM00066">
    <property type="entry name" value="GAL4"/>
    <property type="match status" value="1"/>
</dbReference>
<dbReference type="STRING" id="27342.A0A0H2RQJ7"/>
<feature type="compositionally biased region" description="Low complexity" evidence="6">
    <location>
        <begin position="309"/>
        <end position="323"/>
    </location>
</feature>
<feature type="region of interest" description="Disordered" evidence="6">
    <location>
        <begin position="262"/>
        <end position="348"/>
    </location>
</feature>
<sequence length="975" mass="108498">MVISSLHSYDVYMPFAGPFVVEDAPQSSEDGSGLHSPTFMDSEATLDGQARGDFRAPPPDLDIRNVAGLLASHFASPNPPAYASTPFGQSSADASLSYSPYLPAHAREYDDESRGYASSRPGRGHYSSHHGVRPPSPSFAVGGIPSNNIVETPRPLAIPSLLPGSGSPSERVYLASETDSMRHPNVPPNIQSGPPTSPQESATSSAAPARPTSQASGSNAARREPSMVVIACRQCRSRKIRCDSTRPSCNNCLRRQNECQYDSVPKRRGPDKRPGTRQRSCKKRPVDGSMPVKKKQKKGSDAPSEEPPSAGGSMRQSSSASRSPGLEMALHPPHGGPSMGMGMPAKAPNMGLKLDMNFMHRAPQQHSAYIDDIGSSHPSAYHYQSHAPSTATSPTTALSMHTPMPRTGTPLTSPHSSLLKQSPQRQRGPFSLYEGPAPDIFAESDMRTRTFPRQLELVPPRSDERLYLSPSQNVDLNNKMWWENLLAHYGSTREASEAAIMKDLSFLFGNSIHWLSFLNDHHFFRKLMDPTEREKMQPALVLSALALAKLLQSSELGEGERGRMHALALLDAAQTSLEAAWSASAVDSSLAQAAMLIAIFESSAHPAHTGERACASLLYLDQIIRTLALTQVDINDPHVSNFANQSVPSIPRSFGRDIIVDEHCYCAPPVHSPHLDLGRMSPTWASSIRWDSTWTAEEIEREETRRLCWAALSLAAAHTAHCAAFHNEPLDLFLCRPDNYALLFPGEKSTVVEREGMFTSPKQSIWALYCRSMLLWNSCLRLRKLTSDNEKAEFSMEAWREAQDIQDALESHSCTTDSHLTHMTREHLFNTRIALSYEFRRLQDIDQLSTRTFNRRQAQEWLYYQSQTAKRFEIILHDGRDPQSQVLARRPFYVWWFMSQLAISMSLWVHDNSLVQALDLCKSFLVPLDILSALWPCKVQRERYLELRDELSEHCEKARLPPPHPIDFSLPVSLR</sequence>
<evidence type="ECO:0000256" key="1">
    <source>
        <dbReference type="ARBA" id="ARBA00004123"/>
    </source>
</evidence>
<feature type="region of interest" description="Disordered" evidence="6">
    <location>
        <begin position="180"/>
        <end position="224"/>
    </location>
</feature>
<name>A0A0H2RQJ7_9AGAM</name>
<organism evidence="8 9">
    <name type="scientific">Schizopora paradoxa</name>
    <dbReference type="NCBI Taxonomy" id="27342"/>
    <lineage>
        <taxon>Eukaryota</taxon>
        <taxon>Fungi</taxon>
        <taxon>Dikarya</taxon>
        <taxon>Basidiomycota</taxon>
        <taxon>Agaricomycotina</taxon>
        <taxon>Agaricomycetes</taxon>
        <taxon>Hymenochaetales</taxon>
        <taxon>Schizoporaceae</taxon>
        <taxon>Schizopora</taxon>
    </lineage>
</organism>
<dbReference type="PANTHER" id="PTHR47338">
    <property type="entry name" value="ZN(II)2CYS6 TRANSCRIPTION FACTOR (EUROFUNG)-RELATED"/>
    <property type="match status" value="1"/>
</dbReference>
<feature type="region of interest" description="Disordered" evidence="6">
    <location>
        <begin position="109"/>
        <end position="146"/>
    </location>
</feature>
<keyword evidence="3" id="KW-0805">Transcription regulation</keyword>
<feature type="domain" description="Zn(2)-C6 fungal-type" evidence="7">
    <location>
        <begin position="231"/>
        <end position="261"/>
    </location>
</feature>
<feature type="compositionally biased region" description="Low complexity" evidence="6">
    <location>
        <begin position="201"/>
        <end position="216"/>
    </location>
</feature>
<feature type="compositionally biased region" description="Low complexity" evidence="6">
    <location>
        <begin position="387"/>
        <end position="397"/>
    </location>
</feature>
<feature type="region of interest" description="Disordered" evidence="6">
    <location>
        <begin position="24"/>
        <end position="53"/>
    </location>
</feature>
<dbReference type="Proteomes" id="UP000053477">
    <property type="component" value="Unassembled WGS sequence"/>
</dbReference>
<evidence type="ECO:0000256" key="6">
    <source>
        <dbReference type="SAM" id="MobiDB-lite"/>
    </source>
</evidence>
<evidence type="ECO:0000256" key="3">
    <source>
        <dbReference type="ARBA" id="ARBA00023015"/>
    </source>
</evidence>
<evidence type="ECO:0000256" key="2">
    <source>
        <dbReference type="ARBA" id="ARBA00022723"/>
    </source>
</evidence>
<evidence type="ECO:0000256" key="5">
    <source>
        <dbReference type="ARBA" id="ARBA00023242"/>
    </source>
</evidence>
<dbReference type="Pfam" id="PF00172">
    <property type="entry name" value="Zn_clus"/>
    <property type="match status" value="1"/>
</dbReference>
<feature type="region of interest" description="Disordered" evidence="6">
    <location>
        <begin position="380"/>
        <end position="433"/>
    </location>
</feature>
<keyword evidence="2" id="KW-0479">Metal-binding</keyword>
<dbReference type="PROSITE" id="PS50048">
    <property type="entry name" value="ZN2_CY6_FUNGAL_2"/>
    <property type="match status" value="1"/>
</dbReference>
<dbReference type="InParanoid" id="A0A0H2RQJ7"/>
<dbReference type="GO" id="GO:0000981">
    <property type="term" value="F:DNA-binding transcription factor activity, RNA polymerase II-specific"/>
    <property type="evidence" value="ECO:0007669"/>
    <property type="project" value="InterPro"/>
</dbReference>
<proteinExistence type="predicted"/>
<evidence type="ECO:0000313" key="9">
    <source>
        <dbReference type="Proteomes" id="UP000053477"/>
    </source>
</evidence>
<dbReference type="InterPro" id="IPR050815">
    <property type="entry name" value="TF_fung"/>
</dbReference>
<dbReference type="PANTHER" id="PTHR47338:SF5">
    <property type="entry name" value="ZN(II)2CYS6 TRANSCRIPTION FACTOR (EUROFUNG)"/>
    <property type="match status" value="1"/>
</dbReference>
<dbReference type="InterPro" id="IPR036864">
    <property type="entry name" value="Zn2-C6_fun-type_DNA-bd_sf"/>
</dbReference>
<accession>A0A0H2RQJ7</accession>
<dbReference type="OrthoDB" id="10261408at2759"/>
<dbReference type="EMBL" id="KQ085946">
    <property type="protein sequence ID" value="KLO14245.1"/>
    <property type="molecule type" value="Genomic_DNA"/>
</dbReference>
<evidence type="ECO:0000259" key="7">
    <source>
        <dbReference type="PROSITE" id="PS50048"/>
    </source>
</evidence>
<dbReference type="CDD" id="cd00067">
    <property type="entry name" value="GAL4"/>
    <property type="match status" value="1"/>
</dbReference>
<dbReference type="AlphaFoldDB" id="A0A0H2RQJ7"/>
<keyword evidence="4" id="KW-0804">Transcription</keyword>
<dbReference type="Gene3D" id="4.10.240.10">
    <property type="entry name" value="Zn(2)-C6 fungal-type DNA-binding domain"/>
    <property type="match status" value="1"/>
</dbReference>
<dbReference type="PROSITE" id="PS00463">
    <property type="entry name" value="ZN2_CY6_FUNGAL_1"/>
    <property type="match status" value="1"/>
</dbReference>